<name>A0A177N7D3_9GAMM</name>
<feature type="domain" description="ABM" evidence="1">
    <location>
        <begin position="2"/>
        <end position="91"/>
    </location>
</feature>
<dbReference type="PROSITE" id="PS51725">
    <property type="entry name" value="ABM"/>
    <property type="match status" value="1"/>
</dbReference>
<dbReference type="Pfam" id="PF03992">
    <property type="entry name" value="ABM"/>
    <property type="match status" value="1"/>
</dbReference>
<dbReference type="RefSeq" id="WP_064041211.1">
    <property type="nucleotide sequence ID" value="NZ_LUUJ01000094.1"/>
</dbReference>
<keyword evidence="2" id="KW-0503">Monooxygenase</keyword>
<evidence type="ECO:0000259" key="1">
    <source>
        <dbReference type="PROSITE" id="PS51725"/>
    </source>
</evidence>
<dbReference type="InterPro" id="IPR007138">
    <property type="entry name" value="ABM_dom"/>
</dbReference>
<reference evidence="2 3" key="1">
    <citation type="submission" date="2016-03" db="EMBL/GenBank/DDBJ databases">
        <authorList>
            <person name="Ploux O."/>
        </authorList>
    </citation>
    <scope>NUCLEOTIDE SEQUENCE [LARGE SCALE GENOMIC DNA]</scope>
    <source>
        <strain evidence="2 3">R-45378</strain>
    </source>
</reference>
<dbReference type="GO" id="GO:0004497">
    <property type="term" value="F:monooxygenase activity"/>
    <property type="evidence" value="ECO:0007669"/>
    <property type="project" value="UniProtKB-KW"/>
</dbReference>
<comment type="caution">
    <text evidence="2">The sequence shown here is derived from an EMBL/GenBank/DDBJ whole genome shotgun (WGS) entry which is preliminary data.</text>
</comment>
<dbReference type="OrthoDB" id="9798157at2"/>
<evidence type="ECO:0000313" key="3">
    <source>
        <dbReference type="Proteomes" id="UP000077857"/>
    </source>
</evidence>
<dbReference type="EMBL" id="LUUJ01000094">
    <property type="protein sequence ID" value="OAI13968.1"/>
    <property type="molecule type" value="Genomic_DNA"/>
</dbReference>
<proteinExistence type="predicted"/>
<gene>
    <name evidence="2" type="ORF">A1507_15840</name>
</gene>
<dbReference type="Gene3D" id="3.30.70.100">
    <property type="match status" value="1"/>
</dbReference>
<dbReference type="AlphaFoldDB" id="A0A177N7D3"/>
<accession>A0A177N7D3</accession>
<organism evidence="2 3">
    <name type="scientific">Methylomonas koyamae</name>
    <dbReference type="NCBI Taxonomy" id="702114"/>
    <lineage>
        <taxon>Bacteria</taxon>
        <taxon>Pseudomonadati</taxon>
        <taxon>Pseudomonadota</taxon>
        <taxon>Gammaproteobacteria</taxon>
        <taxon>Methylococcales</taxon>
        <taxon>Methylococcaceae</taxon>
        <taxon>Methylomonas</taxon>
    </lineage>
</organism>
<protein>
    <submittedName>
        <fullName evidence="2">Antibiotic biosynthesis monooxygenase</fullName>
    </submittedName>
</protein>
<evidence type="ECO:0000313" key="2">
    <source>
        <dbReference type="EMBL" id="OAI13968.1"/>
    </source>
</evidence>
<dbReference type="SUPFAM" id="SSF54909">
    <property type="entry name" value="Dimeric alpha+beta barrel"/>
    <property type="match status" value="1"/>
</dbReference>
<keyword evidence="2" id="KW-0560">Oxidoreductase</keyword>
<dbReference type="Proteomes" id="UP000077857">
    <property type="component" value="Unassembled WGS sequence"/>
</dbReference>
<sequence length="100" mass="11771">MILEIAILNVIAGRELEFEANFRQASGIIASMNGYISHQLQRCIEHPNRYVLLVNWDSLEDHTEGFRGSVQYDEWRALLHHFYEPFPTVEHYSLVMENHL</sequence>
<dbReference type="InterPro" id="IPR011008">
    <property type="entry name" value="Dimeric_a/b-barrel"/>
</dbReference>